<sequence>MDKNEDMGTPFISVGGKEYNTVPFCLQSGSVAFTEMTGEPGLLFSAT</sequence>
<proteinExistence type="predicted"/>
<dbReference type="AlphaFoldDB" id="A0A0E9RNF9"/>
<name>A0A0E9RNF9_ANGAN</name>
<reference evidence="1" key="2">
    <citation type="journal article" date="2015" name="Fish Shellfish Immunol.">
        <title>Early steps in the European eel (Anguilla anguilla)-Vibrio vulnificus interaction in the gills: Role of the RtxA13 toxin.</title>
        <authorList>
            <person name="Callol A."/>
            <person name="Pajuelo D."/>
            <person name="Ebbesson L."/>
            <person name="Teles M."/>
            <person name="MacKenzie S."/>
            <person name="Amaro C."/>
        </authorList>
    </citation>
    <scope>NUCLEOTIDE SEQUENCE</scope>
</reference>
<organism evidence="1">
    <name type="scientific">Anguilla anguilla</name>
    <name type="common">European freshwater eel</name>
    <name type="synonym">Muraena anguilla</name>
    <dbReference type="NCBI Taxonomy" id="7936"/>
    <lineage>
        <taxon>Eukaryota</taxon>
        <taxon>Metazoa</taxon>
        <taxon>Chordata</taxon>
        <taxon>Craniata</taxon>
        <taxon>Vertebrata</taxon>
        <taxon>Euteleostomi</taxon>
        <taxon>Actinopterygii</taxon>
        <taxon>Neopterygii</taxon>
        <taxon>Teleostei</taxon>
        <taxon>Anguilliformes</taxon>
        <taxon>Anguillidae</taxon>
        <taxon>Anguilla</taxon>
    </lineage>
</organism>
<dbReference type="EMBL" id="GBXM01078694">
    <property type="protein sequence ID" value="JAH29883.1"/>
    <property type="molecule type" value="Transcribed_RNA"/>
</dbReference>
<evidence type="ECO:0000313" key="1">
    <source>
        <dbReference type="EMBL" id="JAH29883.1"/>
    </source>
</evidence>
<accession>A0A0E9RNF9</accession>
<protein>
    <submittedName>
        <fullName evidence="1">Uncharacterized protein</fullName>
    </submittedName>
</protein>
<reference evidence="1" key="1">
    <citation type="submission" date="2014-11" db="EMBL/GenBank/DDBJ databases">
        <authorList>
            <person name="Amaro Gonzalez C."/>
        </authorList>
    </citation>
    <scope>NUCLEOTIDE SEQUENCE</scope>
</reference>